<feature type="region of interest" description="Disordered" evidence="1">
    <location>
        <begin position="88"/>
        <end position="118"/>
    </location>
</feature>
<evidence type="ECO:0000313" key="3">
    <source>
        <dbReference type="EMBL" id="QIB39381.1"/>
    </source>
</evidence>
<keyword evidence="4" id="KW-1185">Reference proteome</keyword>
<reference evidence="3 4" key="1">
    <citation type="submission" date="2020-02" db="EMBL/GenBank/DDBJ databases">
        <title>Plant-Promoting Endophytic Bacterium Rhizobium oryzihabitans sp. nov., Isolated from the Root of Rice.</title>
        <authorList>
            <person name="zhao J."/>
            <person name="Zhang G."/>
        </authorList>
    </citation>
    <scope>NUCLEOTIDE SEQUENCE [LARGE SCALE GENOMIC DNA]</scope>
    <source>
        <strain evidence="3 4">M15</strain>
    </source>
</reference>
<dbReference type="Proteomes" id="UP000464865">
    <property type="component" value="Chromosome M15-11"/>
</dbReference>
<gene>
    <name evidence="2" type="ORF">G3A56_01615</name>
    <name evidence="3" type="ORF">G3A56_02110</name>
</gene>
<protein>
    <submittedName>
        <fullName evidence="3">Uncharacterized protein</fullName>
    </submittedName>
</protein>
<evidence type="ECO:0000313" key="2">
    <source>
        <dbReference type="EMBL" id="QIB39372.1"/>
    </source>
</evidence>
<sequence length="118" mass="13374">MSSTALVEAKDWYDKLMALEFRGRGDREKSARGRVADNIGVPETWLFDLQYKSSGKKDVRGALYRALMLGIQKYEDLCQKNEEAADRYKADRLKRRGNHETADEKPAQAGLGMDSSEV</sequence>
<dbReference type="AlphaFoldDB" id="A0A7L5BKG9"/>
<evidence type="ECO:0000256" key="1">
    <source>
        <dbReference type="SAM" id="MobiDB-lite"/>
    </source>
</evidence>
<dbReference type="KEGG" id="roy:G3A56_02110"/>
<proteinExistence type="predicted"/>
<accession>A0A7L5BKG9</accession>
<organism evidence="3 4">
    <name type="scientific">Rhizobium oryzihabitans</name>
    <dbReference type="NCBI Taxonomy" id="2267833"/>
    <lineage>
        <taxon>Bacteria</taxon>
        <taxon>Pseudomonadati</taxon>
        <taxon>Pseudomonadota</taxon>
        <taxon>Alphaproteobacteria</taxon>
        <taxon>Hyphomicrobiales</taxon>
        <taxon>Rhizobiaceae</taxon>
        <taxon>Rhizobium/Agrobacterium group</taxon>
        <taxon>Rhizobium</taxon>
    </lineage>
</organism>
<dbReference type="EMBL" id="CP048632">
    <property type="protein sequence ID" value="QIB39381.1"/>
    <property type="molecule type" value="Genomic_DNA"/>
</dbReference>
<dbReference type="EMBL" id="CP048632">
    <property type="protein sequence ID" value="QIB39372.1"/>
    <property type="molecule type" value="Genomic_DNA"/>
</dbReference>
<name>A0A7L5BKG9_9HYPH</name>
<dbReference type="KEGG" id="roy:G3A56_01615"/>
<evidence type="ECO:0000313" key="4">
    <source>
        <dbReference type="Proteomes" id="UP000464865"/>
    </source>
</evidence>